<reference evidence="6 7" key="1">
    <citation type="submission" date="2020-06" db="EMBL/GenBank/DDBJ databases">
        <title>Oricola thermophila sp. nov. isolated from a tidal sediments.</title>
        <authorList>
            <person name="Kwon K.K."/>
            <person name="Yang S.-H."/>
            <person name="Park M.-J."/>
        </authorList>
    </citation>
    <scope>NUCLEOTIDE SEQUENCE [LARGE SCALE GENOMIC DNA]</scope>
    <source>
        <strain evidence="6 7">MEBiC13590</strain>
    </source>
</reference>
<dbReference type="SUPFAM" id="SSF51735">
    <property type="entry name" value="NAD(P)-binding Rossmann-fold domains"/>
    <property type="match status" value="1"/>
</dbReference>
<dbReference type="InterPro" id="IPR036291">
    <property type="entry name" value="NAD(P)-bd_dom_sf"/>
</dbReference>
<sequence length="397" mass="43221">MGTVLAITGASGFVGRMIVPRLAEAGVDLILVGRDPLGLRKLFPRFEAVSCDDLASRLRGCDAVLHLAVANNDRAAPLEEFRAVNVKFLRRVAEAARDAGVKLFINATTIHALDPNARDPYSVTKREGEAVLAAIDGLAVVNLRLAAVHGERFAGRLSVLNAVPGFLRSPALKTAAALRPVASAGRVADAVLQVLENPGDGEIIVADDQDDNPVYRVAKRILDLAFAATVIVFLWWLLAAVWLAVRFTSRGPALFAQPRIGRNGRIFTCYKFRTMAVGAPQAGTHEVPAEHITPVGRFLRGTKIDELPQIVNLLRGEMSLVGPRPCLPNQEELVEWRRRLGVLRCLPGITGLAQVDGVDMREPERLARLDARYCATRTILLDLRLVLRTLTGNRPPM</sequence>
<comment type="similarity">
    <text evidence="1">Belongs to the bacterial sugar transferase family.</text>
</comment>
<dbReference type="EMBL" id="CP054836">
    <property type="protein sequence ID" value="QKV18782.1"/>
    <property type="molecule type" value="Genomic_DNA"/>
</dbReference>
<name>A0A6N1VHJ4_9HYPH</name>
<evidence type="ECO:0000259" key="5">
    <source>
        <dbReference type="Pfam" id="PF02397"/>
    </source>
</evidence>
<keyword evidence="7" id="KW-1185">Reference proteome</keyword>
<dbReference type="PANTHER" id="PTHR30576:SF10">
    <property type="entry name" value="SLL5057 PROTEIN"/>
    <property type="match status" value="1"/>
</dbReference>
<evidence type="ECO:0000256" key="3">
    <source>
        <dbReference type="SAM" id="Phobius"/>
    </source>
</evidence>
<keyword evidence="3" id="KW-1133">Transmembrane helix</keyword>
<keyword evidence="6" id="KW-0808">Transferase</keyword>
<evidence type="ECO:0000313" key="7">
    <source>
        <dbReference type="Proteomes" id="UP000509367"/>
    </source>
</evidence>
<protein>
    <submittedName>
        <fullName evidence="6">Sugar transferase</fullName>
    </submittedName>
</protein>
<dbReference type="RefSeq" id="WP_175276675.1">
    <property type="nucleotide sequence ID" value="NZ_CP054836.1"/>
</dbReference>
<feature type="transmembrane region" description="Helical" evidence="3">
    <location>
        <begin position="224"/>
        <end position="245"/>
    </location>
</feature>
<evidence type="ECO:0000256" key="2">
    <source>
        <dbReference type="ARBA" id="ARBA00023169"/>
    </source>
</evidence>
<dbReference type="InterPro" id="IPR003362">
    <property type="entry name" value="Bact_transf"/>
</dbReference>
<dbReference type="AlphaFoldDB" id="A0A6N1VHJ4"/>
<dbReference type="PANTHER" id="PTHR30576">
    <property type="entry name" value="COLANIC BIOSYNTHESIS UDP-GLUCOSE LIPID CARRIER TRANSFERASE"/>
    <property type="match status" value="1"/>
</dbReference>
<dbReference type="Proteomes" id="UP000509367">
    <property type="component" value="Chromosome"/>
</dbReference>
<dbReference type="Pfam" id="PF01370">
    <property type="entry name" value="Epimerase"/>
    <property type="match status" value="1"/>
</dbReference>
<dbReference type="GO" id="GO:0000271">
    <property type="term" value="P:polysaccharide biosynthetic process"/>
    <property type="evidence" value="ECO:0007669"/>
    <property type="project" value="UniProtKB-KW"/>
</dbReference>
<feature type="domain" description="NAD-dependent epimerase/dehydratase" evidence="4">
    <location>
        <begin position="7"/>
        <end position="200"/>
    </location>
</feature>
<dbReference type="KEGG" id="orm:HTY61_10135"/>
<accession>A0A6N1VHJ4</accession>
<evidence type="ECO:0000256" key="1">
    <source>
        <dbReference type="ARBA" id="ARBA00006464"/>
    </source>
</evidence>
<dbReference type="Gene3D" id="3.40.50.720">
    <property type="entry name" value="NAD(P)-binding Rossmann-like Domain"/>
    <property type="match status" value="1"/>
</dbReference>
<keyword evidence="3" id="KW-0472">Membrane</keyword>
<keyword evidence="3" id="KW-0812">Transmembrane</keyword>
<dbReference type="Pfam" id="PF02397">
    <property type="entry name" value="Bac_transf"/>
    <property type="match status" value="1"/>
</dbReference>
<evidence type="ECO:0000313" key="6">
    <source>
        <dbReference type="EMBL" id="QKV18782.1"/>
    </source>
</evidence>
<keyword evidence="2" id="KW-0270">Exopolysaccharide synthesis</keyword>
<gene>
    <name evidence="6" type="ORF">HTY61_10135</name>
</gene>
<dbReference type="InterPro" id="IPR001509">
    <property type="entry name" value="Epimerase_deHydtase"/>
</dbReference>
<evidence type="ECO:0000259" key="4">
    <source>
        <dbReference type="Pfam" id="PF01370"/>
    </source>
</evidence>
<feature type="domain" description="Bacterial sugar transferase" evidence="5">
    <location>
        <begin position="219"/>
        <end position="390"/>
    </location>
</feature>
<organism evidence="6 7">
    <name type="scientific">Oricola thermophila</name>
    <dbReference type="NCBI Taxonomy" id="2742145"/>
    <lineage>
        <taxon>Bacteria</taxon>
        <taxon>Pseudomonadati</taxon>
        <taxon>Pseudomonadota</taxon>
        <taxon>Alphaproteobacteria</taxon>
        <taxon>Hyphomicrobiales</taxon>
        <taxon>Ahrensiaceae</taxon>
        <taxon>Oricola</taxon>
    </lineage>
</organism>
<proteinExistence type="inferred from homology"/>
<dbReference type="GO" id="GO:0016780">
    <property type="term" value="F:phosphotransferase activity, for other substituted phosphate groups"/>
    <property type="evidence" value="ECO:0007669"/>
    <property type="project" value="TreeGrafter"/>
</dbReference>